<sequence>MGLGNRGMAFEMLINISNENVSKRGSGAYKQASDSCKGVKE</sequence>
<protein>
    <submittedName>
        <fullName evidence="1">Uncharacterized protein</fullName>
    </submittedName>
</protein>
<evidence type="ECO:0000313" key="2">
    <source>
        <dbReference type="Proteomes" id="UP000236165"/>
    </source>
</evidence>
<dbReference type="EMBL" id="MKZQ01000034">
    <property type="protein sequence ID" value="PJN70393.1"/>
    <property type="molecule type" value="Genomic_DNA"/>
</dbReference>
<comment type="caution">
    <text evidence="1">The sequence shown here is derived from an EMBL/GenBank/DDBJ whole genome shotgun (WGS) entry which is preliminary data.</text>
</comment>
<accession>A0AAP8GX92</accession>
<proteinExistence type="predicted"/>
<name>A0AAP8GX92_BACMY</name>
<evidence type="ECO:0000313" key="1">
    <source>
        <dbReference type="EMBL" id="PJN70393.1"/>
    </source>
</evidence>
<gene>
    <name evidence="1" type="ORF">BACWE_27990</name>
</gene>
<reference evidence="1 2" key="1">
    <citation type="submission" date="2016-10" db="EMBL/GenBank/DDBJ databases">
        <title>Genome Sequence of Bacillus weihenstephanensis GM6LP.</title>
        <authorList>
            <person name="Poehlein A."/>
            <person name="Wemheuer F."/>
            <person name="Hollensteiner J."/>
            <person name="Wemheuer B."/>
        </authorList>
    </citation>
    <scope>NUCLEOTIDE SEQUENCE [LARGE SCALE GENOMIC DNA]</scope>
    <source>
        <strain evidence="1 2">GM6LP</strain>
    </source>
</reference>
<dbReference type="Proteomes" id="UP000236165">
    <property type="component" value="Unassembled WGS sequence"/>
</dbReference>
<dbReference type="AlphaFoldDB" id="A0AAP8GX92"/>
<dbReference type="KEGG" id="bmyo:BG05_5673"/>
<organism evidence="1 2">
    <name type="scientific">Bacillus mycoides</name>
    <dbReference type="NCBI Taxonomy" id="1405"/>
    <lineage>
        <taxon>Bacteria</taxon>
        <taxon>Bacillati</taxon>
        <taxon>Bacillota</taxon>
        <taxon>Bacilli</taxon>
        <taxon>Bacillales</taxon>
        <taxon>Bacillaceae</taxon>
        <taxon>Bacillus</taxon>
        <taxon>Bacillus cereus group</taxon>
    </lineage>
</organism>